<reference evidence="2 3" key="1">
    <citation type="journal article" date="2014" name="Int. J. Syst. Evol. Microbiol.">
        <title>Complete genome sequence of Corynebacterium casei LMG S-19264T (=DSM 44701T), isolated from a smear-ripened cheese.</title>
        <authorList>
            <consortium name="US DOE Joint Genome Institute (JGI-PGF)"/>
            <person name="Walter F."/>
            <person name="Albersmeier A."/>
            <person name="Kalinowski J."/>
            <person name="Ruckert C."/>
        </authorList>
    </citation>
    <scope>NUCLEOTIDE SEQUENCE [LARGE SCALE GENOMIC DNA]</scope>
    <source>
        <strain evidence="2 3">CGMCC 4.7206</strain>
    </source>
</reference>
<evidence type="ECO:0008006" key="4">
    <source>
        <dbReference type="Google" id="ProtNLM"/>
    </source>
</evidence>
<feature type="compositionally biased region" description="Basic and acidic residues" evidence="1">
    <location>
        <begin position="376"/>
        <end position="397"/>
    </location>
</feature>
<dbReference type="AlphaFoldDB" id="A0A917JPQ7"/>
<gene>
    <name evidence="2" type="ORF">GCM10011581_15080</name>
</gene>
<feature type="compositionally biased region" description="Basic and acidic residues" evidence="1">
    <location>
        <begin position="107"/>
        <end position="119"/>
    </location>
</feature>
<feature type="compositionally biased region" description="Low complexity" evidence="1">
    <location>
        <begin position="524"/>
        <end position="534"/>
    </location>
</feature>
<comment type="caution">
    <text evidence="2">The sequence shown here is derived from an EMBL/GenBank/DDBJ whole genome shotgun (WGS) entry which is preliminary data.</text>
</comment>
<sequence>MSDDTPKWEDIKKLLDDPNVSDEKKRQLALAYAAEDDWAIFGVRDEVEPYLDKYDDGYWRTQGESLASAFNRDDNLKDAYKSAKEEADKAADKAKKHDQAVQNGKNALEDSKRKAENGDHGGAGAKTADELLDAGKPGLLFFENWVPLYEKIEHDVNDRSKVLKVDKIRERYDEQRQLNFDKFAKNIDDLKAAEKGMRESLQTMSDKLGSLWKSWTGSASDASQKFFSGKFTPTAQERVISTVSDAASMTQDTVKAVAEMVRSKASAVLQLDQYADRIGGKAPQDWDTTIKVANGTDDDTTLRTACSIWNVPIDEDCGDLTEEVKRKIEDECRKGVRECFAKSVEDQCKAFTDLCDKTKKNINDAWKKLNDELGKAEENPFKNPGGKDDDGGGDRKGGGRKQGGGSGGGGGGGGGGGAGTGGGGGGGGAGTPQTPEMPKPEMPETPKPPEMPQMPEVPGMPGQGGGAGGTGDQQEVTLGEGQDAVTIQEPGPDGTMQVELMGPDGKPKTYEVDFGQPGDPGRPSPGQLPGQLPGHPGGGTMPAPGQMPGGMAQGGQGPIPVQAGEDGKAVIREGDRTITLERTPTGEIRVNVDNGGGQPPLHQTINFGDEQPKPQHVSERDYMSAGATRPGEYTEAFRAEGGRPGGPAVDAGGFTTMPADAGGFTAMPADAGGFTAMPADAGGFTAMPADAGGFTTMPADAGGFTTMPADAGGFTTMPAPDTGGAAPEVTAPAATGAPAATMPQSAGFGSFSGYGEGVPNSFGSASGQLFGLDQDQPGGGHPGGGQPAGGFGQSDHPGSSGSTGLSSLSDAAPGSPQGATGLSSLGGDPNGATSGSSGQSTPAMGGMMGGMGAMGGHGGQQGGDQERTNSSPWRTQGQLFDDGVDASNVRFRSVLGEDRQR</sequence>
<protein>
    <recommendedName>
        <fullName evidence="4">WXG100 family type VII secretion target</fullName>
    </recommendedName>
</protein>
<proteinExistence type="predicted"/>
<feature type="compositionally biased region" description="Gly residues" evidence="1">
    <location>
        <begin position="846"/>
        <end position="862"/>
    </location>
</feature>
<evidence type="ECO:0000256" key="1">
    <source>
        <dbReference type="SAM" id="MobiDB-lite"/>
    </source>
</evidence>
<dbReference type="Proteomes" id="UP000597989">
    <property type="component" value="Unassembled WGS sequence"/>
</dbReference>
<dbReference type="EMBL" id="BMMT01000003">
    <property type="protein sequence ID" value="GGI78947.1"/>
    <property type="molecule type" value="Genomic_DNA"/>
</dbReference>
<feature type="compositionally biased region" description="Polar residues" evidence="1">
    <location>
        <begin position="831"/>
        <end position="842"/>
    </location>
</feature>
<accession>A0A917JPQ7</accession>
<feature type="compositionally biased region" description="Low complexity" evidence="1">
    <location>
        <begin position="793"/>
        <end position="809"/>
    </location>
</feature>
<name>A0A917JPQ7_9PSEU</name>
<feature type="compositionally biased region" description="Polar residues" evidence="1">
    <location>
        <begin position="868"/>
        <end position="878"/>
    </location>
</feature>
<feature type="compositionally biased region" description="Gly residues" evidence="1">
    <location>
        <begin position="400"/>
        <end position="430"/>
    </location>
</feature>
<evidence type="ECO:0000313" key="2">
    <source>
        <dbReference type="EMBL" id="GGI78947.1"/>
    </source>
</evidence>
<feature type="region of interest" description="Disordered" evidence="1">
    <location>
        <begin position="81"/>
        <end position="127"/>
    </location>
</feature>
<feature type="compositionally biased region" description="Basic and acidic residues" evidence="1">
    <location>
        <begin position="81"/>
        <end position="99"/>
    </location>
</feature>
<dbReference type="RefSeq" id="WP_188986538.1">
    <property type="nucleotide sequence ID" value="NZ_BMMT01000003.1"/>
</dbReference>
<feature type="compositionally biased region" description="Gly residues" evidence="1">
    <location>
        <begin position="547"/>
        <end position="557"/>
    </location>
</feature>
<feature type="region of interest" description="Disordered" evidence="1">
    <location>
        <begin position="376"/>
        <end position="562"/>
    </location>
</feature>
<feature type="region of interest" description="Disordered" evidence="1">
    <location>
        <begin position="765"/>
        <end position="884"/>
    </location>
</feature>
<evidence type="ECO:0000313" key="3">
    <source>
        <dbReference type="Proteomes" id="UP000597989"/>
    </source>
</evidence>
<feature type="compositionally biased region" description="Gly residues" evidence="1">
    <location>
        <begin position="777"/>
        <end position="792"/>
    </location>
</feature>
<feature type="compositionally biased region" description="Gly residues" evidence="1">
    <location>
        <begin position="461"/>
        <end position="471"/>
    </location>
</feature>
<organism evidence="2 3">
    <name type="scientific">Saccharopolyspora thermophila</name>
    <dbReference type="NCBI Taxonomy" id="89367"/>
    <lineage>
        <taxon>Bacteria</taxon>
        <taxon>Bacillati</taxon>
        <taxon>Actinomycetota</taxon>
        <taxon>Actinomycetes</taxon>
        <taxon>Pseudonocardiales</taxon>
        <taxon>Pseudonocardiaceae</taxon>
        <taxon>Saccharopolyspora</taxon>
    </lineage>
</organism>